<dbReference type="PANTHER" id="PTHR11469">
    <property type="entry name" value="GLUCOSE-6-PHOSPHATE ISOMERASE"/>
    <property type="match status" value="1"/>
</dbReference>
<evidence type="ECO:0000313" key="10">
    <source>
        <dbReference type="EMBL" id="KGG50182.1"/>
    </source>
</evidence>
<dbReference type="HAMAP" id="MF_00473">
    <property type="entry name" value="G6P_isomerase"/>
    <property type="match status" value="1"/>
</dbReference>
<dbReference type="InterPro" id="IPR035482">
    <property type="entry name" value="SIS_PGI_2"/>
</dbReference>
<evidence type="ECO:0000256" key="4">
    <source>
        <dbReference type="ARBA" id="ARBA00022432"/>
    </source>
</evidence>
<dbReference type="RefSeq" id="XP_013236625.1">
    <property type="nucleotide sequence ID" value="XM_013381171.1"/>
</dbReference>
<dbReference type="InterPro" id="IPR018189">
    <property type="entry name" value="Phosphoglucose_isomerase_CS"/>
</dbReference>
<dbReference type="UniPathway" id="UPA00109">
    <property type="reaction ID" value="UER00181"/>
</dbReference>
<evidence type="ECO:0000256" key="7">
    <source>
        <dbReference type="ARBA" id="ARBA00024178"/>
    </source>
</evidence>
<dbReference type="CDD" id="cd05016">
    <property type="entry name" value="SIS_PGI_2"/>
    <property type="match status" value="1"/>
</dbReference>
<evidence type="ECO:0000313" key="12">
    <source>
        <dbReference type="Proteomes" id="UP000029725"/>
    </source>
</evidence>
<dbReference type="EMBL" id="JMKJ01000591">
    <property type="protein sequence ID" value="KGG50207.1"/>
    <property type="molecule type" value="Genomic_DNA"/>
</dbReference>
<dbReference type="InterPro" id="IPR046348">
    <property type="entry name" value="SIS_dom_sf"/>
</dbReference>
<dbReference type="InterPro" id="IPR035476">
    <property type="entry name" value="SIS_PGI_1"/>
</dbReference>
<evidence type="ECO:0000256" key="8">
    <source>
        <dbReference type="ARBA" id="ARBA00029321"/>
    </source>
</evidence>
<comment type="function">
    <text evidence="7">In the cytoplasm, catalyzes the conversion of glucose-6-phosphate to fructose-6-phosphate, the second step in glycolysis, and the reverse reaction during gluconeogenesis.</text>
</comment>
<evidence type="ECO:0000256" key="5">
    <source>
        <dbReference type="ARBA" id="ARBA00023152"/>
    </source>
</evidence>
<dbReference type="GO" id="GO:0006096">
    <property type="term" value="P:glycolytic process"/>
    <property type="evidence" value="ECO:0007669"/>
    <property type="project" value="UniProtKB-UniPathway"/>
</dbReference>
<dbReference type="AlphaFoldDB" id="A0A098VM56"/>
<dbReference type="GO" id="GO:0004347">
    <property type="term" value="F:glucose-6-phosphate isomerase activity"/>
    <property type="evidence" value="ECO:0007669"/>
    <property type="project" value="UniProtKB-EC"/>
</dbReference>
<dbReference type="GO" id="GO:0005829">
    <property type="term" value="C:cytosol"/>
    <property type="evidence" value="ECO:0007669"/>
    <property type="project" value="TreeGrafter"/>
</dbReference>
<comment type="caution">
    <text evidence="10">The sequence shown here is derived from an EMBL/GenBank/DDBJ whole genome shotgun (WGS) entry which is preliminary data.</text>
</comment>
<dbReference type="Gene3D" id="1.10.1390.10">
    <property type="match status" value="1"/>
</dbReference>
<dbReference type="GO" id="GO:0006094">
    <property type="term" value="P:gluconeogenesis"/>
    <property type="evidence" value="ECO:0007669"/>
    <property type="project" value="UniProtKB-KW"/>
</dbReference>
<dbReference type="NCBIfam" id="NF001211">
    <property type="entry name" value="PRK00179.1"/>
    <property type="match status" value="1"/>
</dbReference>
<evidence type="ECO:0000256" key="3">
    <source>
        <dbReference type="ARBA" id="ARBA00011952"/>
    </source>
</evidence>
<dbReference type="Proteomes" id="UP000029725">
    <property type="component" value="Unassembled WGS sequence"/>
</dbReference>
<evidence type="ECO:0000256" key="6">
    <source>
        <dbReference type="ARBA" id="ARBA00023235"/>
    </source>
</evidence>
<organism evidence="10 12">
    <name type="scientific">Mitosporidium daphniae</name>
    <dbReference type="NCBI Taxonomy" id="1485682"/>
    <lineage>
        <taxon>Eukaryota</taxon>
        <taxon>Fungi</taxon>
        <taxon>Fungi incertae sedis</taxon>
        <taxon>Microsporidia</taxon>
        <taxon>Mitosporidium</taxon>
    </lineage>
</organism>
<dbReference type="PROSITE" id="PS51463">
    <property type="entry name" value="P_GLUCOSE_ISOMERASE_3"/>
    <property type="match status" value="1"/>
</dbReference>
<keyword evidence="4 9" id="KW-0312">Gluconeogenesis</keyword>
<dbReference type="CDD" id="cd05015">
    <property type="entry name" value="SIS_PGI_1"/>
    <property type="match status" value="1"/>
</dbReference>
<dbReference type="Gene3D" id="3.40.50.10490">
    <property type="entry name" value="Glucose-6-phosphate isomerase like protein, domain 1"/>
    <property type="match status" value="2"/>
</dbReference>
<comment type="pathway">
    <text evidence="1 9">Carbohydrate degradation; glycolysis; D-glyceraldehyde 3-phosphate and glycerone phosphate from D-glucose: step 2/4.</text>
</comment>
<dbReference type="Pfam" id="PF00342">
    <property type="entry name" value="PGI"/>
    <property type="match status" value="1"/>
</dbReference>
<proteinExistence type="inferred from homology"/>
<protein>
    <recommendedName>
        <fullName evidence="3 9">Glucose-6-phosphate isomerase</fullName>
        <ecNumber evidence="3 9">5.3.1.9</ecNumber>
    </recommendedName>
</protein>
<dbReference type="HOGENOM" id="CLU_017947_3_1_1"/>
<dbReference type="GO" id="GO:0051156">
    <property type="term" value="P:glucose 6-phosphate metabolic process"/>
    <property type="evidence" value="ECO:0007669"/>
    <property type="project" value="TreeGrafter"/>
</dbReference>
<dbReference type="GO" id="GO:0097367">
    <property type="term" value="F:carbohydrate derivative binding"/>
    <property type="evidence" value="ECO:0007669"/>
    <property type="project" value="InterPro"/>
</dbReference>
<accession>A0A098VM56</accession>
<dbReference type="GeneID" id="25260893"/>
<dbReference type="PRINTS" id="PR00662">
    <property type="entry name" value="G6PISOMERASE"/>
</dbReference>
<dbReference type="InterPro" id="IPR001672">
    <property type="entry name" value="G6P_Isomerase"/>
</dbReference>
<comment type="similarity">
    <text evidence="2 9">Belongs to the GPI family.</text>
</comment>
<dbReference type="EC" id="5.3.1.9" evidence="3 9"/>
<dbReference type="GeneID" id="25260917"/>
<dbReference type="OrthoDB" id="5831190at2759"/>
<gene>
    <name evidence="11" type="ORF">DI09_80p10</name>
    <name evidence="10" type="ORF">DI09_82p10</name>
</gene>
<comment type="catalytic activity">
    <reaction evidence="8 9">
        <text>alpha-D-glucose 6-phosphate = beta-D-fructose 6-phosphate</text>
        <dbReference type="Rhea" id="RHEA:11816"/>
        <dbReference type="ChEBI" id="CHEBI:57634"/>
        <dbReference type="ChEBI" id="CHEBI:58225"/>
        <dbReference type="EC" id="5.3.1.9"/>
    </reaction>
</comment>
<dbReference type="GO" id="GO:0048029">
    <property type="term" value="F:monosaccharide binding"/>
    <property type="evidence" value="ECO:0007669"/>
    <property type="project" value="TreeGrafter"/>
</dbReference>
<evidence type="ECO:0000256" key="9">
    <source>
        <dbReference type="RuleBase" id="RU000612"/>
    </source>
</evidence>
<dbReference type="RefSeq" id="XP_013236649.1">
    <property type="nucleotide sequence ID" value="XM_013381195.1"/>
</dbReference>
<evidence type="ECO:0000313" key="11">
    <source>
        <dbReference type="EMBL" id="KGG50207.1"/>
    </source>
</evidence>
<reference evidence="10 12" key="1">
    <citation type="submission" date="2014-04" db="EMBL/GenBank/DDBJ databases">
        <title>A new species of microsporidia sheds light on the evolution of extreme parasitism.</title>
        <authorList>
            <person name="Haag K.L."/>
            <person name="James T.Y."/>
            <person name="Larsson R."/>
            <person name="Schaer T.M."/>
            <person name="Refardt D."/>
            <person name="Pombert J.-F."/>
            <person name="Ebert D."/>
        </authorList>
    </citation>
    <scope>NUCLEOTIDE SEQUENCE [LARGE SCALE GENOMIC DNA]</scope>
    <source>
        <strain evidence="10 12">UGP3</strain>
        <tissue evidence="10">Spores</tissue>
    </source>
</reference>
<dbReference type="PROSITE" id="PS00174">
    <property type="entry name" value="P_GLUCOSE_ISOMERASE_2"/>
    <property type="match status" value="1"/>
</dbReference>
<sequence>MTSVASNVPTTASPTSYPSWKILETLSKGKLFMPQLFHEDPSRSSKYAVSLQLPGANELYVDYSKNMITDEIKSALISLLKEAKIESARDAMFAGAPINSTEGRSVLHVALRALSRESPSFFAEVSGSKVDLGPMISAELKKMKAISDAVNAGTWLGHTGRPITSIVNIGIGGSDLGPKMVSGALAHLINPKLSIYYVSNVDGADMEAALAKCDPETTLFIIVSKTFTTAETMLNAQTARSWFLSSCNGNQSAIGHHFVAVSTNEPAVKAFGIQVDDLHIFKFWDWVGGRYSLWSAVGLSISIAIGYQNFERLLAGARAMDKHFLEAPLEENIPILMAALGIWYNNFMNLNSLAILPYEQNLGLFPKYLQQADMESNGKSACKMVSTGEDVYVNWKTGPVVWGEPGTNGQHAFYQLLHQGTNIISCDLIGGIFAPRHPSVHLESHDRHRQVLVANMLAQAEAMMMGNCYDAENNFSPVSLPSSQNPHKAFKGNRPTTVFLYDELTPEVLGCLIAAYEHKIFVQGHVWNINSYDQMGVELGKTLATAIDAELVKGTVGPHADSSTCALMAHVLKRRAQSN</sequence>
<keyword evidence="12" id="KW-1185">Reference proteome</keyword>
<keyword evidence="6 9" id="KW-0413">Isomerase</keyword>
<dbReference type="InterPro" id="IPR023096">
    <property type="entry name" value="G6P_Isomerase_C"/>
</dbReference>
<dbReference type="SUPFAM" id="SSF53697">
    <property type="entry name" value="SIS domain"/>
    <property type="match status" value="1"/>
</dbReference>
<evidence type="ECO:0000256" key="2">
    <source>
        <dbReference type="ARBA" id="ARBA00006604"/>
    </source>
</evidence>
<dbReference type="VEuPathDB" id="MicrosporidiaDB:DI09_80p10"/>
<keyword evidence="5 9" id="KW-0324">Glycolysis</keyword>
<dbReference type="EMBL" id="JMKJ01000593">
    <property type="protein sequence ID" value="KGG50182.1"/>
    <property type="molecule type" value="Genomic_DNA"/>
</dbReference>
<dbReference type="VEuPathDB" id="MicrosporidiaDB:DI09_82p10"/>
<evidence type="ECO:0000256" key="1">
    <source>
        <dbReference type="ARBA" id="ARBA00004926"/>
    </source>
</evidence>
<dbReference type="PROSITE" id="PS00765">
    <property type="entry name" value="P_GLUCOSE_ISOMERASE_1"/>
    <property type="match status" value="1"/>
</dbReference>
<name>A0A098VM56_9MICR</name>
<dbReference type="PANTHER" id="PTHR11469:SF1">
    <property type="entry name" value="GLUCOSE-6-PHOSPHATE ISOMERASE"/>
    <property type="match status" value="1"/>
</dbReference>